<keyword evidence="7" id="KW-1185">Reference proteome</keyword>
<comment type="caution">
    <text evidence="6">The sequence shown here is derived from an EMBL/GenBank/DDBJ whole genome shotgun (WGS) entry which is preliminary data.</text>
</comment>
<dbReference type="SUPFAM" id="SSF48403">
    <property type="entry name" value="Ankyrin repeat"/>
    <property type="match status" value="1"/>
</dbReference>
<feature type="coiled-coil region" evidence="4">
    <location>
        <begin position="336"/>
        <end position="363"/>
    </location>
</feature>
<evidence type="ECO:0000313" key="7">
    <source>
        <dbReference type="Proteomes" id="UP000230750"/>
    </source>
</evidence>
<dbReference type="InterPro" id="IPR036770">
    <property type="entry name" value="Ankyrin_rpt-contain_sf"/>
</dbReference>
<keyword evidence="4" id="KW-0175">Coiled coil</keyword>
<feature type="region of interest" description="Disordered" evidence="5">
    <location>
        <begin position="183"/>
        <end position="219"/>
    </location>
</feature>
<reference evidence="6 7" key="1">
    <citation type="journal article" date="2017" name="PLoS Biol.">
        <title>The sea cucumber genome provides insights into morphological evolution and visceral regeneration.</title>
        <authorList>
            <person name="Zhang X."/>
            <person name="Sun L."/>
            <person name="Yuan J."/>
            <person name="Sun Y."/>
            <person name="Gao Y."/>
            <person name="Zhang L."/>
            <person name="Li S."/>
            <person name="Dai H."/>
            <person name="Hamel J.F."/>
            <person name="Liu C."/>
            <person name="Yu Y."/>
            <person name="Liu S."/>
            <person name="Lin W."/>
            <person name="Guo K."/>
            <person name="Jin S."/>
            <person name="Xu P."/>
            <person name="Storey K.B."/>
            <person name="Huan P."/>
            <person name="Zhang T."/>
            <person name="Zhou Y."/>
            <person name="Zhang J."/>
            <person name="Lin C."/>
            <person name="Li X."/>
            <person name="Xing L."/>
            <person name="Huo D."/>
            <person name="Sun M."/>
            <person name="Wang L."/>
            <person name="Mercier A."/>
            <person name="Li F."/>
            <person name="Yang H."/>
            <person name="Xiang J."/>
        </authorList>
    </citation>
    <scope>NUCLEOTIDE SEQUENCE [LARGE SCALE GENOMIC DNA]</scope>
    <source>
        <strain evidence="6">Shaxun</strain>
        <tissue evidence="6">Muscle</tissue>
    </source>
</reference>
<evidence type="ECO:0000256" key="5">
    <source>
        <dbReference type="SAM" id="MobiDB-lite"/>
    </source>
</evidence>
<dbReference type="OrthoDB" id="10071127at2759"/>
<feature type="repeat" description="ANK" evidence="3">
    <location>
        <begin position="100"/>
        <end position="132"/>
    </location>
</feature>
<dbReference type="STRING" id="307972.A0A2G8LCI9"/>
<feature type="repeat" description="ANK" evidence="3">
    <location>
        <begin position="34"/>
        <end position="66"/>
    </location>
</feature>
<sequence length="397" mass="44730">MAELIRAIQSEDKVEIWKQLATSKESANYQSKSKHETPLFWASTKGYTDVVSNLLAKGANVESKTNWGATPLHAASEMGHLEVVKLLIAHRSPLNLQTQFGDTPAHLAAYRGQFEIVKCLVEAGSDIFIKNSERRTILDEASVAENAKIVRYLDGVVFGDDMKPTLWKTPYHEDPMVTTNLMHPSGTNSYPTSPQRKQPVCRSHSTPFTEHDKTTKERKGMLKNLKLRNRSFDEVVHHPTVRLRASNQTDDVLKYCGSRARHPGVDSLDSPDRRASGSLVDDVMHKNKHLITSSSRPRSDIPPASRQLTNARVGELAESARAQSLEKLVQELQCGLSYTQDELEKTKSELKMAKEEIDLLCRTQKNMKSQFSNKNNSDNRQASSNEKKRFILNINHK</sequence>
<dbReference type="Pfam" id="PF12796">
    <property type="entry name" value="Ank_2"/>
    <property type="match status" value="1"/>
</dbReference>
<evidence type="ECO:0000256" key="1">
    <source>
        <dbReference type="ARBA" id="ARBA00022737"/>
    </source>
</evidence>
<dbReference type="SMART" id="SM00248">
    <property type="entry name" value="ANK"/>
    <property type="match status" value="3"/>
</dbReference>
<evidence type="ECO:0000256" key="2">
    <source>
        <dbReference type="ARBA" id="ARBA00023043"/>
    </source>
</evidence>
<dbReference type="EMBL" id="MRZV01000127">
    <property type="protein sequence ID" value="PIK57969.1"/>
    <property type="molecule type" value="Genomic_DNA"/>
</dbReference>
<dbReference type="Proteomes" id="UP000230750">
    <property type="component" value="Unassembled WGS sequence"/>
</dbReference>
<dbReference type="PRINTS" id="PR01415">
    <property type="entry name" value="ANKYRIN"/>
</dbReference>
<feature type="compositionally biased region" description="Polar residues" evidence="5">
    <location>
        <begin position="183"/>
        <end position="196"/>
    </location>
</feature>
<evidence type="ECO:0000256" key="4">
    <source>
        <dbReference type="SAM" id="Coils"/>
    </source>
</evidence>
<dbReference type="GO" id="GO:0016301">
    <property type="term" value="F:kinase activity"/>
    <property type="evidence" value="ECO:0007669"/>
    <property type="project" value="UniProtKB-KW"/>
</dbReference>
<dbReference type="Pfam" id="PF13857">
    <property type="entry name" value="Ank_5"/>
    <property type="match status" value="1"/>
</dbReference>
<evidence type="ECO:0000256" key="3">
    <source>
        <dbReference type="PROSITE-ProRule" id="PRU00023"/>
    </source>
</evidence>
<dbReference type="Gene3D" id="1.25.40.20">
    <property type="entry name" value="Ankyrin repeat-containing domain"/>
    <property type="match status" value="2"/>
</dbReference>
<dbReference type="PROSITE" id="PS50088">
    <property type="entry name" value="ANK_REPEAT"/>
    <property type="match status" value="3"/>
</dbReference>
<evidence type="ECO:0000313" key="6">
    <source>
        <dbReference type="EMBL" id="PIK57969.1"/>
    </source>
</evidence>
<proteinExistence type="predicted"/>
<dbReference type="InterPro" id="IPR002110">
    <property type="entry name" value="Ankyrin_rpt"/>
</dbReference>
<feature type="repeat" description="ANK" evidence="3">
    <location>
        <begin position="67"/>
        <end position="99"/>
    </location>
</feature>
<keyword evidence="6" id="KW-0418">Kinase</keyword>
<feature type="compositionally biased region" description="Polar residues" evidence="5">
    <location>
        <begin position="368"/>
        <end position="384"/>
    </location>
</feature>
<feature type="compositionally biased region" description="Basic and acidic residues" evidence="5">
    <location>
        <begin position="209"/>
        <end position="219"/>
    </location>
</feature>
<keyword evidence="2 3" id="KW-0040">ANK repeat</keyword>
<name>A0A2G8LCI9_STIJA</name>
<accession>A0A2G8LCI9</accession>
<organism evidence="6 7">
    <name type="scientific">Stichopus japonicus</name>
    <name type="common">Sea cucumber</name>
    <dbReference type="NCBI Taxonomy" id="307972"/>
    <lineage>
        <taxon>Eukaryota</taxon>
        <taxon>Metazoa</taxon>
        <taxon>Echinodermata</taxon>
        <taxon>Eleutherozoa</taxon>
        <taxon>Echinozoa</taxon>
        <taxon>Holothuroidea</taxon>
        <taxon>Aspidochirotacea</taxon>
        <taxon>Aspidochirotida</taxon>
        <taxon>Stichopodidae</taxon>
        <taxon>Apostichopus</taxon>
    </lineage>
</organism>
<dbReference type="AlphaFoldDB" id="A0A2G8LCI9"/>
<gene>
    <name evidence="6" type="ORF">BSL78_05114</name>
</gene>
<dbReference type="PANTHER" id="PTHR24171">
    <property type="entry name" value="ANKYRIN REPEAT DOMAIN-CONTAINING PROTEIN 39-RELATED"/>
    <property type="match status" value="1"/>
</dbReference>
<keyword evidence="1" id="KW-0677">Repeat</keyword>
<feature type="region of interest" description="Disordered" evidence="5">
    <location>
        <begin position="368"/>
        <end position="397"/>
    </location>
</feature>
<dbReference type="PROSITE" id="PS50297">
    <property type="entry name" value="ANK_REP_REGION"/>
    <property type="match status" value="3"/>
</dbReference>
<protein>
    <submittedName>
        <fullName evidence="6">Putative ankyrin repeat and protein kinase domain-containing protein 1</fullName>
    </submittedName>
</protein>
<keyword evidence="6" id="KW-0808">Transferase</keyword>